<comment type="caution">
    <text evidence="2">The sequence shown here is derived from an EMBL/GenBank/DDBJ whole genome shotgun (WGS) entry which is preliminary data.</text>
</comment>
<feature type="domain" description="DUF397" evidence="1">
    <location>
        <begin position="2"/>
        <end position="50"/>
    </location>
</feature>
<dbReference type="Pfam" id="PF04149">
    <property type="entry name" value="DUF397"/>
    <property type="match status" value="1"/>
</dbReference>
<reference evidence="2" key="1">
    <citation type="submission" date="2023-01" db="EMBL/GenBank/DDBJ databases">
        <title>Draft genome sequence of Nocardiopsis sp. LSu2-4 isolated from halophytes.</title>
        <authorList>
            <person name="Duangmal K."/>
            <person name="Chantavorakit T."/>
        </authorList>
    </citation>
    <scope>NUCLEOTIDE SEQUENCE</scope>
    <source>
        <strain evidence="2">LSu2-4</strain>
    </source>
</reference>
<dbReference type="EMBL" id="JAQFWP010000068">
    <property type="protein sequence ID" value="MDA2807980.1"/>
    <property type="molecule type" value="Genomic_DNA"/>
</dbReference>
<dbReference type="RefSeq" id="WP_270680598.1">
    <property type="nucleotide sequence ID" value="NZ_JAQFWP010000068.1"/>
</dbReference>
<keyword evidence="3" id="KW-1185">Reference proteome</keyword>
<name>A0ABT4TUU8_9ACTN</name>
<protein>
    <submittedName>
        <fullName evidence="2">DUF397 domain-containing protein</fullName>
    </submittedName>
</protein>
<dbReference type="InterPro" id="IPR007278">
    <property type="entry name" value="DUF397"/>
</dbReference>
<evidence type="ECO:0000313" key="3">
    <source>
        <dbReference type="Proteomes" id="UP001165685"/>
    </source>
</evidence>
<organism evidence="2 3">
    <name type="scientific">Nocardiopsis suaedae</name>
    <dbReference type="NCBI Taxonomy" id="3018444"/>
    <lineage>
        <taxon>Bacteria</taxon>
        <taxon>Bacillati</taxon>
        <taxon>Actinomycetota</taxon>
        <taxon>Actinomycetes</taxon>
        <taxon>Streptosporangiales</taxon>
        <taxon>Nocardiopsidaceae</taxon>
        <taxon>Nocardiopsis</taxon>
    </lineage>
</organism>
<evidence type="ECO:0000313" key="2">
    <source>
        <dbReference type="EMBL" id="MDA2807980.1"/>
    </source>
</evidence>
<sequence>MDWHKSTYSGQGAGCVEVSEGPTTLVRDTMNRSLGHLGFSASEWRAFIAATADDEL</sequence>
<proteinExistence type="predicted"/>
<accession>A0ABT4TUU8</accession>
<evidence type="ECO:0000259" key="1">
    <source>
        <dbReference type="Pfam" id="PF04149"/>
    </source>
</evidence>
<gene>
    <name evidence="2" type="ORF">O4U47_25940</name>
</gene>
<dbReference type="Proteomes" id="UP001165685">
    <property type="component" value="Unassembled WGS sequence"/>
</dbReference>